<name>A0A6A0A0R1_HAELA</name>
<comment type="caution">
    <text evidence="2">The sequence shown here is derived from an EMBL/GenBank/DDBJ whole genome shotgun (WGS) entry which is preliminary data.</text>
</comment>
<evidence type="ECO:0000256" key="1">
    <source>
        <dbReference type="SAM" id="MobiDB-lite"/>
    </source>
</evidence>
<feature type="compositionally biased region" description="Basic and acidic residues" evidence="1">
    <location>
        <begin position="14"/>
        <end position="30"/>
    </location>
</feature>
<dbReference type="AlphaFoldDB" id="A0A6A0A0R1"/>
<organism evidence="2 3">
    <name type="scientific">Haematococcus lacustris</name>
    <name type="common">Green alga</name>
    <name type="synonym">Haematococcus pluvialis</name>
    <dbReference type="NCBI Taxonomy" id="44745"/>
    <lineage>
        <taxon>Eukaryota</taxon>
        <taxon>Viridiplantae</taxon>
        <taxon>Chlorophyta</taxon>
        <taxon>core chlorophytes</taxon>
        <taxon>Chlorophyceae</taxon>
        <taxon>CS clade</taxon>
        <taxon>Chlamydomonadales</taxon>
        <taxon>Haematococcaceae</taxon>
        <taxon>Haematococcus</taxon>
    </lineage>
</organism>
<accession>A0A6A0A0R1</accession>
<feature type="compositionally biased region" description="Basic residues" evidence="1">
    <location>
        <begin position="1"/>
        <end position="13"/>
    </location>
</feature>
<evidence type="ECO:0000313" key="2">
    <source>
        <dbReference type="EMBL" id="GFH25899.1"/>
    </source>
</evidence>
<dbReference type="EMBL" id="BLLF01002949">
    <property type="protein sequence ID" value="GFH25899.1"/>
    <property type="molecule type" value="Genomic_DNA"/>
</dbReference>
<reference evidence="2 3" key="1">
    <citation type="submission" date="2020-02" db="EMBL/GenBank/DDBJ databases">
        <title>Draft genome sequence of Haematococcus lacustris strain NIES-144.</title>
        <authorList>
            <person name="Morimoto D."/>
            <person name="Nakagawa S."/>
            <person name="Yoshida T."/>
            <person name="Sawayama S."/>
        </authorList>
    </citation>
    <scope>NUCLEOTIDE SEQUENCE [LARGE SCALE GENOMIC DNA]</scope>
    <source>
        <strain evidence="2 3">NIES-144</strain>
    </source>
</reference>
<keyword evidence="3" id="KW-1185">Reference proteome</keyword>
<proteinExistence type="predicted"/>
<sequence length="93" mass="10152">MPPKKKGGAKKKKKDDGAEPPHEPSWERTVETGLWERPATDLPDANMWPTWGALRERVLTACKEVQQPGLRVGAECQPAHTAAVQVPSTDQGA</sequence>
<feature type="non-terminal residue" evidence="2">
    <location>
        <position position="1"/>
    </location>
</feature>
<gene>
    <name evidence="2" type="ORF">HaLaN_23942</name>
</gene>
<dbReference type="Proteomes" id="UP000485058">
    <property type="component" value="Unassembled WGS sequence"/>
</dbReference>
<feature type="region of interest" description="Disordered" evidence="1">
    <location>
        <begin position="1"/>
        <end position="46"/>
    </location>
</feature>
<feature type="non-terminal residue" evidence="2">
    <location>
        <position position="93"/>
    </location>
</feature>
<protein>
    <submittedName>
        <fullName evidence="2">Uncharacterized protein</fullName>
    </submittedName>
</protein>
<evidence type="ECO:0000313" key="3">
    <source>
        <dbReference type="Proteomes" id="UP000485058"/>
    </source>
</evidence>